<keyword evidence="3" id="KW-1185">Reference proteome</keyword>
<dbReference type="PANTHER" id="PTHR28027">
    <property type="entry name" value="TRANSCRIPTIONAL REGULATOR MIT1"/>
    <property type="match status" value="1"/>
</dbReference>
<dbReference type="Proteomes" id="UP000076532">
    <property type="component" value="Unassembled WGS sequence"/>
</dbReference>
<proteinExistence type="predicted"/>
<dbReference type="Pfam" id="PF09729">
    <property type="entry name" value="Gti1_Pac2"/>
    <property type="match status" value="1"/>
</dbReference>
<evidence type="ECO:0008006" key="4">
    <source>
        <dbReference type="Google" id="ProtNLM"/>
    </source>
</evidence>
<evidence type="ECO:0000313" key="2">
    <source>
        <dbReference type="EMBL" id="KZP31908.1"/>
    </source>
</evidence>
<dbReference type="AlphaFoldDB" id="A0A166UPZ5"/>
<evidence type="ECO:0000313" key="3">
    <source>
        <dbReference type="Proteomes" id="UP000076532"/>
    </source>
</evidence>
<name>A0A166UPZ5_9AGAM</name>
<dbReference type="PANTHER" id="PTHR28027:SF2">
    <property type="entry name" value="TRANSCRIPTIONAL REGULATOR MIT1"/>
    <property type="match status" value="1"/>
</dbReference>
<dbReference type="GO" id="GO:0003677">
    <property type="term" value="F:DNA binding"/>
    <property type="evidence" value="ECO:0007669"/>
    <property type="project" value="TreeGrafter"/>
</dbReference>
<evidence type="ECO:0000256" key="1">
    <source>
        <dbReference type="SAM" id="MobiDB-lite"/>
    </source>
</evidence>
<dbReference type="InterPro" id="IPR018608">
    <property type="entry name" value="Gti1/Pac2"/>
</dbReference>
<organism evidence="2 3">
    <name type="scientific">Athelia psychrophila</name>
    <dbReference type="NCBI Taxonomy" id="1759441"/>
    <lineage>
        <taxon>Eukaryota</taxon>
        <taxon>Fungi</taxon>
        <taxon>Dikarya</taxon>
        <taxon>Basidiomycota</taxon>
        <taxon>Agaricomycotina</taxon>
        <taxon>Agaricomycetes</taxon>
        <taxon>Agaricomycetidae</taxon>
        <taxon>Atheliales</taxon>
        <taxon>Atheliaceae</taxon>
        <taxon>Athelia</taxon>
    </lineage>
</organism>
<reference evidence="2 3" key="1">
    <citation type="journal article" date="2016" name="Mol. Biol. Evol.">
        <title>Comparative Genomics of Early-Diverging Mushroom-Forming Fungi Provides Insights into the Origins of Lignocellulose Decay Capabilities.</title>
        <authorList>
            <person name="Nagy L.G."/>
            <person name="Riley R."/>
            <person name="Tritt A."/>
            <person name="Adam C."/>
            <person name="Daum C."/>
            <person name="Floudas D."/>
            <person name="Sun H."/>
            <person name="Yadav J.S."/>
            <person name="Pangilinan J."/>
            <person name="Larsson K.H."/>
            <person name="Matsuura K."/>
            <person name="Barry K."/>
            <person name="Labutti K."/>
            <person name="Kuo R."/>
            <person name="Ohm R.A."/>
            <person name="Bhattacharya S.S."/>
            <person name="Shirouzu T."/>
            <person name="Yoshinaga Y."/>
            <person name="Martin F.M."/>
            <person name="Grigoriev I.V."/>
            <person name="Hibbett D.S."/>
        </authorList>
    </citation>
    <scope>NUCLEOTIDE SEQUENCE [LARGE SCALE GENOMIC DNA]</scope>
    <source>
        <strain evidence="2 3">CBS 109695</strain>
    </source>
</reference>
<dbReference type="STRING" id="436010.A0A166UPZ5"/>
<dbReference type="EMBL" id="KV417487">
    <property type="protein sequence ID" value="KZP31908.1"/>
    <property type="molecule type" value="Genomic_DNA"/>
</dbReference>
<dbReference type="OrthoDB" id="5572844at2759"/>
<sequence length="209" mass="24055">MDNVFYGWIDTTWDALLVLEAARRGIVPRVTRRFHDIEKRNMIRSGAVIVFTEEESSVKRWTDPYLWSASRMLGNFMIYREREDARDTKVAPATLRSTLQKPKERCEGLDPELERAIYGSWRRGKGLKKDGLMKKTFSLVVDGATYHLISYYNPNDVVSGTLRTPSSMPHVANLPIGPEFTADHSQFRLPPTDLKRPETISSPMYEFLP</sequence>
<feature type="region of interest" description="Disordered" evidence="1">
    <location>
        <begin position="185"/>
        <end position="209"/>
    </location>
</feature>
<accession>A0A166UPZ5</accession>
<gene>
    <name evidence="2" type="ORF">FIBSPDRAFT_723312</name>
</gene>
<protein>
    <recommendedName>
        <fullName evidence="4">Gti1/Pac2 family-domain-containing protein</fullName>
    </recommendedName>
</protein>